<dbReference type="AlphaFoldDB" id="A0AAE0L8K8"/>
<feature type="region of interest" description="Disordered" evidence="1">
    <location>
        <begin position="240"/>
        <end position="265"/>
    </location>
</feature>
<proteinExistence type="predicted"/>
<name>A0AAE0L8K8_9CHLO</name>
<keyword evidence="2" id="KW-0472">Membrane</keyword>
<dbReference type="PANTHER" id="PTHR34677:SF3">
    <property type="entry name" value="BACTERIAL IG-LIKE DOMAIN-CONTAINING PROTEIN"/>
    <property type="match status" value="1"/>
</dbReference>
<accession>A0AAE0L8K8</accession>
<feature type="compositionally biased region" description="Gly residues" evidence="1">
    <location>
        <begin position="658"/>
        <end position="670"/>
    </location>
</feature>
<evidence type="ECO:0008006" key="5">
    <source>
        <dbReference type="Google" id="ProtNLM"/>
    </source>
</evidence>
<comment type="caution">
    <text evidence="3">The sequence shown here is derived from an EMBL/GenBank/DDBJ whole genome shotgun (WGS) entry which is preliminary data.</text>
</comment>
<feature type="transmembrane region" description="Helical" evidence="2">
    <location>
        <begin position="372"/>
        <end position="390"/>
    </location>
</feature>
<protein>
    <recommendedName>
        <fullName evidence="5">Transmembrane protein</fullName>
    </recommendedName>
</protein>
<dbReference type="PANTHER" id="PTHR34677">
    <property type="match status" value="1"/>
</dbReference>
<organism evidence="3 4">
    <name type="scientific">Cymbomonas tetramitiformis</name>
    <dbReference type="NCBI Taxonomy" id="36881"/>
    <lineage>
        <taxon>Eukaryota</taxon>
        <taxon>Viridiplantae</taxon>
        <taxon>Chlorophyta</taxon>
        <taxon>Pyramimonadophyceae</taxon>
        <taxon>Pyramimonadales</taxon>
        <taxon>Pyramimonadaceae</taxon>
        <taxon>Cymbomonas</taxon>
    </lineage>
</organism>
<feature type="transmembrane region" description="Helical" evidence="2">
    <location>
        <begin position="349"/>
        <end position="366"/>
    </location>
</feature>
<evidence type="ECO:0000256" key="2">
    <source>
        <dbReference type="SAM" id="Phobius"/>
    </source>
</evidence>
<feature type="transmembrane region" description="Helical" evidence="2">
    <location>
        <begin position="493"/>
        <end position="511"/>
    </location>
</feature>
<feature type="region of interest" description="Disordered" evidence="1">
    <location>
        <begin position="633"/>
        <end position="758"/>
    </location>
</feature>
<feature type="transmembrane region" description="Helical" evidence="2">
    <location>
        <begin position="307"/>
        <end position="329"/>
    </location>
</feature>
<evidence type="ECO:0000256" key="1">
    <source>
        <dbReference type="SAM" id="MobiDB-lite"/>
    </source>
</evidence>
<feature type="compositionally biased region" description="Basic and acidic residues" evidence="1">
    <location>
        <begin position="633"/>
        <end position="657"/>
    </location>
</feature>
<feature type="region of interest" description="Disordered" evidence="1">
    <location>
        <begin position="1"/>
        <end position="32"/>
    </location>
</feature>
<keyword evidence="2" id="KW-0812">Transmembrane</keyword>
<gene>
    <name evidence="3" type="ORF">CYMTET_15781</name>
</gene>
<feature type="compositionally biased region" description="Basic and acidic residues" evidence="1">
    <location>
        <begin position="827"/>
        <end position="856"/>
    </location>
</feature>
<dbReference type="Proteomes" id="UP001190700">
    <property type="component" value="Unassembled WGS sequence"/>
</dbReference>
<keyword evidence="4" id="KW-1185">Reference proteome</keyword>
<keyword evidence="2" id="KW-1133">Transmembrane helix</keyword>
<feature type="transmembrane region" description="Helical" evidence="2">
    <location>
        <begin position="547"/>
        <end position="568"/>
    </location>
</feature>
<feature type="region of interest" description="Disordered" evidence="1">
    <location>
        <begin position="892"/>
        <end position="920"/>
    </location>
</feature>
<feature type="compositionally biased region" description="Pro residues" evidence="1">
    <location>
        <begin position="1"/>
        <end position="25"/>
    </location>
</feature>
<sequence>MPSAPLAPPPLLPVPADATPPPPASPRVTLSTSSGHFTSDKVVIVKVAWSEPVIGFHWTDLAVNGASVTEFVGGEVEGELQGYAVLSAENDALVAVHIPNGTCVDVDEGRGNEASNTVEVQHYTVSRVAEAAALGTNMAVIASVAASGGAALFTAIGGGASGAGGAAFTAGSGGGALSGMIMQAQFISMASGLSMQALPGDVLHLGRSLRWVNLQFASPPWYTETEATILDSDEPAAVAAPITSPPLPMSPLGDAAPGSGNRADRSSRRTLARRLLQASAAISSARAARWEELDATYTDSEAAPWEAFQATAVFLGSGLVLVMATRFFALAHAPTLFAAYPFPSVEMQILALALTGFVLAAAALLADSSSTRMLIGIGSLLAFPVPYLVWIGHFVLARHAAVGGATSLVTYNEAGDASDCAAMHGTDAKTPQAATSCEPSWTKLLGSWEDGSRGRVLAKYGIFFQHLRGPPASLIGKPDSALRIGRLRVMTDLVFLLKGTCAALVVGLVPQTGSNNHTQAAVWLLLPLIQLIWVASLKPYTTQLRQVLVLAAAACEFCAATCLLVMLLLGGGELGLAVVGGFTLGLALRMVEPWRAAYLQAKELHAGWCYGGASTVAPLKECREGEDDVNARIEAPKVASKEAGARTERPADAEDKGPGGAKGKVAGGAKGKVAGSAEDKVADEATVTGSGSVEKKDADSVGVAGGEREDSLGEEASSELAPLEIPSTVEGKHTDFKGTEGAEVETDSAAESAAAAAEDIKDACKHNKDNELTEGRTETAVAVSCVDDSKEECDGQRTETAEANTTGVPDAAIHRDVSAIDQEQDAEDHADAQARVVGTDENRRTGGESRIERGSGKELSVAVVVDPADGSAVNRKVGRAFEISLPAKTAGLTHTIATSPPGDEEYSGEQAPPVANTRPEETVVKENMQLRWATQVETSTAVGIERESAPTSVGVTSIGHAANELNESGDLNVDPLDFADTEKG</sequence>
<evidence type="ECO:0000313" key="3">
    <source>
        <dbReference type="EMBL" id="KAK3276136.1"/>
    </source>
</evidence>
<feature type="region of interest" description="Disordered" evidence="1">
    <location>
        <begin position="787"/>
        <end position="857"/>
    </location>
</feature>
<evidence type="ECO:0000313" key="4">
    <source>
        <dbReference type="Proteomes" id="UP001190700"/>
    </source>
</evidence>
<reference evidence="3 4" key="1">
    <citation type="journal article" date="2015" name="Genome Biol. Evol.">
        <title>Comparative Genomics of a Bacterivorous Green Alga Reveals Evolutionary Causalities and Consequences of Phago-Mixotrophic Mode of Nutrition.</title>
        <authorList>
            <person name="Burns J.A."/>
            <person name="Paasch A."/>
            <person name="Narechania A."/>
            <person name="Kim E."/>
        </authorList>
    </citation>
    <scope>NUCLEOTIDE SEQUENCE [LARGE SCALE GENOMIC DNA]</scope>
    <source>
        <strain evidence="3 4">PLY_AMNH</strain>
    </source>
</reference>
<feature type="compositionally biased region" description="Basic and acidic residues" evidence="1">
    <location>
        <begin position="730"/>
        <end position="740"/>
    </location>
</feature>
<feature type="region of interest" description="Disordered" evidence="1">
    <location>
        <begin position="965"/>
        <end position="984"/>
    </location>
</feature>
<feature type="transmembrane region" description="Helical" evidence="2">
    <location>
        <begin position="517"/>
        <end position="535"/>
    </location>
</feature>
<dbReference type="EMBL" id="LGRX02006754">
    <property type="protein sequence ID" value="KAK3276136.1"/>
    <property type="molecule type" value="Genomic_DNA"/>
</dbReference>